<protein>
    <submittedName>
        <fullName evidence="1">Uncharacterized protein</fullName>
    </submittedName>
</protein>
<dbReference type="AlphaFoldDB" id="A0A0F9LJ68"/>
<reference evidence="1" key="1">
    <citation type="journal article" date="2015" name="Nature">
        <title>Complex archaea that bridge the gap between prokaryotes and eukaryotes.</title>
        <authorList>
            <person name="Spang A."/>
            <person name="Saw J.H."/>
            <person name="Jorgensen S.L."/>
            <person name="Zaremba-Niedzwiedzka K."/>
            <person name="Martijn J."/>
            <person name="Lind A.E."/>
            <person name="van Eijk R."/>
            <person name="Schleper C."/>
            <person name="Guy L."/>
            <person name="Ettema T.J."/>
        </authorList>
    </citation>
    <scope>NUCLEOTIDE SEQUENCE</scope>
</reference>
<sequence length="120" mass="13787">MGNPNEVLKVQLRVPKWLWDAIGDCCLPITQSKNQFIIQAATQRVRNWTDPMTGEKVIQTITKNKPYDGWICNHGSHGSLVAKPAIECRSKGTIHKKGFEHPDYPRLKWDEYCREEGIKP</sequence>
<proteinExistence type="predicted"/>
<evidence type="ECO:0000313" key="1">
    <source>
        <dbReference type="EMBL" id="KKM95039.1"/>
    </source>
</evidence>
<comment type="caution">
    <text evidence="1">The sequence shown here is derived from an EMBL/GenBank/DDBJ whole genome shotgun (WGS) entry which is preliminary data.</text>
</comment>
<organism evidence="1">
    <name type="scientific">marine sediment metagenome</name>
    <dbReference type="NCBI Taxonomy" id="412755"/>
    <lineage>
        <taxon>unclassified sequences</taxon>
        <taxon>metagenomes</taxon>
        <taxon>ecological metagenomes</taxon>
    </lineage>
</organism>
<gene>
    <name evidence="1" type="ORF">LCGC14_1192230</name>
</gene>
<name>A0A0F9LJ68_9ZZZZ</name>
<dbReference type="EMBL" id="LAZR01006060">
    <property type="protein sequence ID" value="KKM95039.1"/>
    <property type="molecule type" value="Genomic_DNA"/>
</dbReference>
<accession>A0A0F9LJ68</accession>